<evidence type="ECO:0000313" key="1">
    <source>
        <dbReference type="EMBL" id="ATY37611.1"/>
    </source>
</evidence>
<dbReference type="EMBL" id="KY810815">
    <property type="protein sequence ID" value="ATY37611.1"/>
    <property type="molecule type" value="Genomic_DNA"/>
</dbReference>
<reference evidence="1" key="1">
    <citation type="submission" date="2017-03" db="EMBL/GenBank/DDBJ databases">
        <title>The coming broad-spectrum resistance of peptide antibiotics.</title>
        <authorList>
            <person name="Li Y."/>
        </authorList>
    </citation>
    <scope>NUCLEOTIDE SEQUENCE</scope>
    <source>
        <strain evidence="1">DSM 25</strain>
    </source>
</reference>
<name>A0A2H4R0W5_BRELA</name>
<accession>A0A2H4R0W5</accession>
<sequence>MPIFGNRFIFFVEQKRWNSFMDNRYYSFQEFAQAFEKKWIKTAIEHGLVDEQMDIYLAKVRKNALFVWKKNQGDEWIEKQGYIIVDRKPSEEEIIYKKLGRGRPRKHELNRLQHAIHVRLDEETYQKLLSLCQKSNLDLSETIRMLIKKG</sequence>
<organism evidence="1">
    <name type="scientific">Brevibacillus laterosporus</name>
    <name type="common">Bacillus laterosporus</name>
    <dbReference type="NCBI Taxonomy" id="1465"/>
    <lineage>
        <taxon>Bacteria</taxon>
        <taxon>Bacillati</taxon>
        <taxon>Bacillota</taxon>
        <taxon>Bacilli</taxon>
        <taxon>Bacillales</taxon>
        <taxon>Paenibacillaceae</taxon>
        <taxon>Brevibacillus</taxon>
    </lineage>
</organism>
<dbReference type="AlphaFoldDB" id="A0A2H4R0W5"/>
<proteinExistence type="predicted"/>
<protein>
    <submittedName>
        <fullName evidence="1">BreF</fullName>
    </submittedName>
</protein>